<sequence length="272" mass="30771">MPKYKALVELPNGGESTNLTEWTTPDCQRIQQYAEALRIYLESDAELHRSEFYRQQTIFPEEVYTRLRQWVDGTSSRRMMWIEGPYSPGVLTLSNHIGVAAVDQVMDAQLPCIAHFCKSQYSFASESLSHRDAAVLSLFYSVIHQLAYLLPIQAPIADRRLDPQEFAKLDEKLKSVPAALNIIEALLEHAPPTIAWVIDGLQYAGDLSTNQLLLDFVELLRGQERKRIWKVVFTTGGRSQVLDRGIRPWERVDASGMVQARGGRAHPGGVFM</sequence>
<organism evidence="3 4">
    <name type="scientific">Cercophora samala</name>
    <dbReference type="NCBI Taxonomy" id="330535"/>
    <lineage>
        <taxon>Eukaryota</taxon>
        <taxon>Fungi</taxon>
        <taxon>Dikarya</taxon>
        <taxon>Ascomycota</taxon>
        <taxon>Pezizomycotina</taxon>
        <taxon>Sordariomycetes</taxon>
        <taxon>Sordariomycetidae</taxon>
        <taxon>Sordariales</taxon>
        <taxon>Lasiosphaeriaceae</taxon>
        <taxon>Cercophora</taxon>
    </lineage>
</organism>
<evidence type="ECO:0000259" key="2">
    <source>
        <dbReference type="Pfam" id="PF24883"/>
    </source>
</evidence>
<proteinExistence type="predicted"/>
<protein>
    <recommendedName>
        <fullName evidence="2">Nephrocystin 3-like N-terminal domain-containing protein</fullName>
    </recommendedName>
</protein>
<name>A0AA39YW83_9PEZI</name>
<dbReference type="EMBL" id="JAULSY010000187">
    <property type="protein sequence ID" value="KAK0659201.1"/>
    <property type="molecule type" value="Genomic_DNA"/>
</dbReference>
<accession>A0AA39YW83</accession>
<dbReference type="Pfam" id="PF24883">
    <property type="entry name" value="NPHP3_N"/>
    <property type="match status" value="1"/>
</dbReference>
<keyword evidence="4" id="KW-1185">Reference proteome</keyword>
<keyword evidence="1" id="KW-0677">Repeat</keyword>
<reference evidence="3" key="1">
    <citation type="submission" date="2023-06" db="EMBL/GenBank/DDBJ databases">
        <title>Genome-scale phylogeny and comparative genomics of the fungal order Sordariales.</title>
        <authorList>
            <consortium name="Lawrence Berkeley National Laboratory"/>
            <person name="Hensen N."/>
            <person name="Bonometti L."/>
            <person name="Westerberg I."/>
            <person name="Brannstrom I.O."/>
            <person name="Guillou S."/>
            <person name="Cros-Aarteil S."/>
            <person name="Calhoun S."/>
            <person name="Haridas S."/>
            <person name="Kuo A."/>
            <person name="Mondo S."/>
            <person name="Pangilinan J."/>
            <person name="Riley R."/>
            <person name="Labutti K."/>
            <person name="Andreopoulos B."/>
            <person name="Lipzen A."/>
            <person name="Chen C."/>
            <person name="Yanf M."/>
            <person name="Daum C."/>
            <person name="Ng V."/>
            <person name="Clum A."/>
            <person name="Steindorff A."/>
            <person name="Ohm R."/>
            <person name="Martin F."/>
            <person name="Silar P."/>
            <person name="Natvig D."/>
            <person name="Lalanne C."/>
            <person name="Gautier V."/>
            <person name="Ament-Velasquez S.L."/>
            <person name="Kruys A."/>
            <person name="Hutchinson M.I."/>
            <person name="Powell A.J."/>
            <person name="Barry K."/>
            <person name="Miller A.N."/>
            <person name="Grigoriev I.V."/>
            <person name="Debuchy R."/>
            <person name="Gladieux P."/>
            <person name="Thoren M.H."/>
            <person name="Johannesson H."/>
        </authorList>
    </citation>
    <scope>NUCLEOTIDE SEQUENCE</scope>
    <source>
        <strain evidence="3">CBS 307.81</strain>
    </source>
</reference>
<comment type="caution">
    <text evidence="3">The sequence shown here is derived from an EMBL/GenBank/DDBJ whole genome shotgun (WGS) entry which is preliminary data.</text>
</comment>
<feature type="domain" description="Nephrocystin 3-like N-terminal" evidence="2">
    <location>
        <begin position="67"/>
        <end position="227"/>
    </location>
</feature>
<evidence type="ECO:0000256" key="1">
    <source>
        <dbReference type="ARBA" id="ARBA00022737"/>
    </source>
</evidence>
<dbReference type="InterPro" id="IPR056884">
    <property type="entry name" value="NPHP3-like_N"/>
</dbReference>
<gene>
    <name evidence="3" type="ORF">QBC41DRAFT_384622</name>
</gene>
<evidence type="ECO:0000313" key="3">
    <source>
        <dbReference type="EMBL" id="KAK0659201.1"/>
    </source>
</evidence>
<evidence type="ECO:0000313" key="4">
    <source>
        <dbReference type="Proteomes" id="UP001174997"/>
    </source>
</evidence>
<dbReference type="Proteomes" id="UP001174997">
    <property type="component" value="Unassembled WGS sequence"/>
</dbReference>
<dbReference type="AlphaFoldDB" id="A0AA39YW83"/>